<dbReference type="SMART" id="SM00671">
    <property type="entry name" value="SEL1"/>
    <property type="match status" value="2"/>
</dbReference>
<dbReference type="EMBL" id="QKYT01000293">
    <property type="protein sequence ID" value="RIA87771.1"/>
    <property type="molecule type" value="Genomic_DNA"/>
</dbReference>
<dbReference type="AlphaFoldDB" id="A0A397SXY0"/>
<dbReference type="InterPro" id="IPR006597">
    <property type="entry name" value="Sel1-like"/>
</dbReference>
<dbReference type="InterPro" id="IPR052945">
    <property type="entry name" value="Mitotic_Regulator"/>
</dbReference>
<dbReference type="Pfam" id="PF08238">
    <property type="entry name" value="Sel1"/>
    <property type="match status" value="2"/>
</dbReference>
<evidence type="ECO:0008006" key="3">
    <source>
        <dbReference type="Google" id="ProtNLM"/>
    </source>
</evidence>
<dbReference type="PANTHER" id="PTHR43628:SF1">
    <property type="entry name" value="CHITIN SYNTHASE REGULATORY FACTOR 2-RELATED"/>
    <property type="match status" value="1"/>
</dbReference>
<proteinExistence type="predicted"/>
<feature type="non-terminal residue" evidence="1">
    <location>
        <position position="1"/>
    </location>
</feature>
<sequence>QNDLGYCNRNGIGTDKDKTKAIEWYLKSAENGYAIAQYNLGYYYANGIGMGKDETRAFE</sequence>
<dbReference type="OrthoDB" id="272077at2759"/>
<comment type="caution">
    <text evidence="1">The sequence shown here is derived from an EMBL/GenBank/DDBJ whole genome shotgun (WGS) entry which is preliminary data.</text>
</comment>
<accession>A0A397SXY0</accession>
<dbReference type="SUPFAM" id="SSF81901">
    <property type="entry name" value="HCP-like"/>
    <property type="match status" value="1"/>
</dbReference>
<dbReference type="Gene3D" id="1.25.40.10">
    <property type="entry name" value="Tetratricopeptide repeat domain"/>
    <property type="match status" value="1"/>
</dbReference>
<dbReference type="Proteomes" id="UP000265703">
    <property type="component" value="Unassembled WGS sequence"/>
</dbReference>
<organism evidence="1 2">
    <name type="scientific">Glomus cerebriforme</name>
    <dbReference type="NCBI Taxonomy" id="658196"/>
    <lineage>
        <taxon>Eukaryota</taxon>
        <taxon>Fungi</taxon>
        <taxon>Fungi incertae sedis</taxon>
        <taxon>Mucoromycota</taxon>
        <taxon>Glomeromycotina</taxon>
        <taxon>Glomeromycetes</taxon>
        <taxon>Glomerales</taxon>
        <taxon>Glomeraceae</taxon>
        <taxon>Glomus</taxon>
    </lineage>
</organism>
<keyword evidence="2" id="KW-1185">Reference proteome</keyword>
<dbReference type="InterPro" id="IPR011990">
    <property type="entry name" value="TPR-like_helical_dom_sf"/>
</dbReference>
<dbReference type="PANTHER" id="PTHR43628">
    <property type="entry name" value="ACTIVATOR OF C KINASE PROTEIN 1-RELATED"/>
    <property type="match status" value="1"/>
</dbReference>
<name>A0A397SXY0_9GLOM</name>
<reference evidence="1 2" key="1">
    <citation type="submission" date="2018-06" db="EMBL/GenBank/DDBJ databases">
        <title>Comparative genomics reveals the genomic features of Rhizophagus irregularis, R. cerebriforme, R. diaphanum and Gigaspora rosea, and their symbiotic lifestyle signature.</title>
        <authorList>
            <person name="Morin E."/>
            <person name="San Clemente H."/>
            <person name="Chen E.C.H."/>
            <person name="De La Providencia I."/>
            <person name="Hainaut M."/>
            <person name="Kuo A."/>
            <person name="Kohler A."/>
            <person name="Murat C."/>
            <person name="Tang N."/>
            <person name="Roy S."/>
            <person name="Loubradou J."/>
            <person name="Henrissat B."/>
            <person name="Grigoriev I.V."/>
            <person name="Corradi N."/>
            <person name="Roux C."/>
            <person name="Martin F.M."/>
        </authorList>
    </citation>
    <scope>NUCLEOTIDE SEQUENCE [LARGE SCALE GENOMIC DNA]</scope>
    <source>
        <strain evidence="1 2">DAOM 227022</strain>
    </source>
</reference>
<dbReference type="STRING" id="658196.A0A397SXY0"/>
<evidence type="ECO:0000313" key="1">
    <source>
        <dbReference type="EMBL" id="RIA87771.1"/>
    </source>
</evidence>
<evidence type="ECO:0000313" key="2">
    <source>
        <dbReference type="Proteomes" id="UP000265703"/>
    </source>
</evidence>
<protein>
    <recommendedName>
        <fullName evidence="3">Sel1 repeat family protein</fullName>
    </recommendedName>
</protein>
<gene>
    <name evidence="1" type="ORF">C1645_695738</name>
</gene>